<dbReference type="RefSeq" id="WP_301701983.1">
    <property type="nucleotide sequence ID" value="NZ_JAUJYW010000008.1"/>
</dbReference>
<organism evidence="1 2">
    <name type="scientific">Citrobacter enshiensis</name>
    <dbReference type="NCBI Taxonomy" id="2971264"/>
    <lineage>
        <taxon>Bacteria</taxon>
        <taxon>Pseudomonadati</taxon>
        <taxon>Pseudomonadota</taxon>
        <taxon>Gammaproteobacteria</taxon>
        <taxon>Enterobacterales</taxon>
        <taxon>Enterobacteriaceae</taxon>
        <taxon>Citrobacter</taxon>
    </lineage>
</organism>
<dbReference type="EMBL" id="JAUJYW010000008">
    <property type="protein sequence ID" value="MDN8601502.1"/>
    <property type="molecule type" value="Genomic_DNA"/>
</dbReference>
<accession>A0ABT8PZK5</accession>
<protein>
    <submittedName>
        <fullName evidence="1">YjeJ family protein</fullName>
    </submittedName>
</protein>
<evidence type="ECO:0000313" key="1">
    <source>
        <dbReference type="EMBL" id="MDN8601502.1"/>
    </source>
</evidence>
<comment type="caution">
    <text evidence="1">The sequence shown here is derived from an EMBL/GenBank/DDBJ whole genome shotgun (WGS) entry which is preliminary data.</text>
</comment>
<gene>
    <name evidence="1" type="primary">yjeJ</name>
    <name evidence="1" type="ORF">Q0A17_19125</name>
</gene>
<name>A0ABT8PZK5_9ENTR</name>
<dbReference type="InterPro" id="IPR031810">
    <property type="entry name" value="YjeJ-like"/>
</dbReference>
<dbReference type="Proteomes" id="UP001174867">
    <property type="component" value="Unassembled WGS sequence"/>
</dbReference>
<evidence type="ECO:0000313" key="2">
    <source>
        <dbReference type="Proteomes" id="UP001174867"/>
    </source>
</evidence>
<reference evidence="1 2" key="1">
    <citation type="submission" date="2023-07" db="EMBL/GenBank/DDBJ databases">
        <title>Citrobacter selenititolerans sp. nov., isolated from seleniferous soil.</title>
        <authorList>
            <person name="Zhang S."/>
            <person name="Li K."/>
            <person name="Peng J."/>
            <person name="Wang H."/>
            <person name="Sun J."/>
            <person name="Guo Y."/>
        </authorList>
    </citation>
    <scope>NUCLEOTIDE SEQUENCE [LARGE SCALE GENOMIC DNA]</scope>
    <source>
        <strain evidence="1 2">S2-9</strain>
    </source>
</reference>
<keyword evidence="2" id="KW-1185">Reference proteome</keyword>
<dbReference type="Pfam" id="PF15922">
    <property type="entry name" value="YjeJ"/>
    <property type="match status" value="1"/>
</dbReference>
<proteinExistence type="predicted"/>
<sequence>MALTLTGINTGVIRNGNQFQALALNLKHEQNDTSLIFIPALQLRDLYLCFEHRLHLQNQRNAKEKAAFKKSQDTATQTMLKNIPPLTQKQLLEADIRLRVEKLEPHASHAGGFQLAFSLQGGHSLLLELEDAQIALVISAISHAINNAGMHKLSLRISSLLDFLPMYDADIKSNGEMEYDNYPYPAWKLAMFTHYLALVYHYTDSNGQDCACGTIVKSRIRGDMKETEAMARRLLAFSPRLKKLEGKSCRITVATIASGAGHFPRERCLKALHQLYQTTLPATAE</sequence>